<gene>
    <name evidence="3" type="ORF">DSL99_1973</name>
</gene>
<accession>A0A4Q0PLI5</accession>
<dbReference type="Pfam" id="PF21784">
    <property type="entry name" value="Bflower"/>
    <property type="match status" value="1"/>
</dbReference>
<reference evidence="3 4" key="1">
    <citation type="submission" date="2018-07" db="EMBL/GenBank/DDBJ databases">
        <title>Leeuwenhoekiella genomics.</title>
        <authorList>
            <person name="Tahon G."/>
            <person name="Willems A."/>
        </authorList>
    </citation>
    <scope>NUCLEOTIDE SEQUENCE [LARGE SCALE GENOMIC DNA]</scope>
    <source>
        <strain evidence="3 4">LMG 1345</strain>
    </source>
</reference>
<proteinExistence type="predicted"/>
<protein>
    <recommendedName>
        <fullName evidence="2">4-fold beta flower domain-containing protein</fullName>
    </recommendedName>
</protein>
<feature type="chain" id="PRO_5020302825" description="4-fold beta flower domain-containing protein" evidence="1">
    <location>
        <begin position="21"/>
        <end position="144"/>
    </location>
</feature>
<feature type="domain" description="4-fold beta flower" evidence="2">
    <location>
        <begin position="24"/>
        <end position="139"/>
    </location>
</feature>
<dbReference type="STRING" id="1122159.SAMN02745246_02064"/>
<dbReference type="Proteomes" id="UP000290608">
    <property type="component" value="Unassembled WGS sequence"/>
</dbReference>
<evidence type="ECO:0000313" key="4">
    <source>
        <dbReference type="Proteomes" id="UP000290608"/>
    </source>
</evidence>
<name>A0A4Q0PLI5_9FLAO</name>
<dbReference type="EMBL" id="QOVL01000008">
    <property type="protein sequence ID" value="RXG29918.1"/>
    <property type="molecule type" value="Genomic_DNA"/>
</dbReference>
<sequence length="144" mass="15995">MSKKFNFLILLLFVAFTANAQETTLFDSQGNARAYIDYDDDATIYLWNGKAVAFLENDGGDMCVFGFNGNFLGWYENGIVRDENGDAVGARDGATNMITNIEPIKSIQEISPIRPITPITPIKPIFSNSWSSESLTEFLYSGKN</sequence>
<dbReference type="AlphaFoldDB" id="A0A4Q0PLI5"/>
<organism evidence="3 4">
    <name type="scientific">Leeuwenhoekiella marinoflava</name>
    <dbReference type="NCBI Taxonomy" id="988"/>
    <lineage>
        <taxon>Bacteria</taxon>
        <taxon>Pseudomonadati</taxon>
        <taxon>Bacteroidota</taxon>
        <taxon>Flavobacteriia</taxon>
        <taxon>Flavobacteriales</taxon>
        <taxon>Flavobacteriaceae</taxon>
        <taxon>Leeuwenhoekiella</taxon>
    </lineage>
</organism>
<evidence type="ECO:0000259" key="2">
    <source>
        <dbReference type="Pfam" id="PF21784"/>
    </source>
</evidence>
<comment type="caution">
    <text evidence="3">The sequence shown here is derived from an EMBL/GenBank/DDBJ whole genome shotgun (WGS) entry which is preliminary data.</text>
</comment>
<feature type="signal peptide" evidence="1">
    <location>
        <begin position="1"/>
        <end position="20"/>
    </location>
</feature>
<dbReference type="RefSeq" id="WP_073099143.1">
    <property type="nucleotide sequence ID" value="NZ_QOVL01000008.1"/>
</dbReference>
<evidence type="ECO:0000256" key="1">
    <source>
        <dbReference type="SAM" id="SignalP"/>
    </source>
</evidence>
<evidence type="ECO:0000313" key="3">
    <source>
        <dbReference type="EMBL" id="RXG29918.1"/>
    </source>
</evidence>
<keyword evidence="1" id="KW-0732">Signal</keyword>
<dbReference type="InterPro" id="IPR048911">
    <property type="entry name" value="Bflower"/>
</dbReference>